<feature type="domain" description="Enoyl reductase (ER)" evidence="5">
    <location>
        <begin position="16"/>
        <end position="322"/>
    </location>
</feature>
<dbReference type="Proteomes" id="UP000427769">
    <property type="component" value="Chromosome"/>
</dbReference>
<comment type="similarity">
    <text evidence="4">Belongs to the zinc-containing alcohol dehydrogenase family.</text>
</comment>
<dbReference type="EMBL" id="AP021875">
    <property type="protein sequence ID" value="BBO74612.1"/>
    <property type="molecule type" value="Genomic_DNA"/>
</dbReference>
<evidence type="ECO:0000256" key="1">
    <source>
        <dbReference type="ARBA" id="ARBA00022723"/>
    </source>
</evidence>
<evidence type="ECO:0000259" key="5">
    <source>
        <dbReference type="SMART" id="SM00829"/>
    </source>
</evidence>
<dbReference type="OrthoDB" id="5484143at2"/>
<dbReference type="InterPro" id="IPR013154">
    <property type="entry name" value="ADH-like_N"/>
</dbReference>
<accession>A0A5K7YXW6</accession>
<dbReference type="RefSeq" id="WP_155303622.1">
    <property type="nucleotide sequence ID" value="NZ_AP021875.1"/>
</dbReference>
<dbReference type="InterPro" id="IPR002328">
    <property type="entry name" value="ADH_Zn_CS"/>
</dbReference>
<evidence type="ECO:0000313" key="6">
    <source>
        <dbReference type="EMBL" id="BBO74612.1"/>
    </source>
</evidence>
<evidence type="ECO:0000313" key="7">
    <source>
        <dbReference type="Proteomes" id="UP000427769"/>
    </source>
</evidence>
<dbReference type="Pfam" id="PF00107">
    <property type="entry name" value="ADH_zinc_N"/>
    <property type="match status" value="1"/>
</dbReference>
<dbReference type="Gene3D" id="3.40.50.720">
    <property type="entry name" value="NAD(P)-binding Rossmann-like Domain"/>
    <property type="match status" value="1"/>
</dbReference>
<dbReference type="InterPro" id="IPR020843">
    <property type="entry name" value="ER"/>
</dbReference>
<dbReference type="InterPro" id="IPR036291">
    <property type="entry name" value="NAD(P)-bd_dom_sf"/>
</dbReference>
<sequence>MKGAMKALRLHKTTQKIVDGLKLETVPIPEIGPRDVLIDIKATGLCGSDIHFIDGSSILPKFPTILGHETAGIICEVGSEVKDYKVGDRVCANFATPCGKCYQCLTGRPSICPNRSMIGVTDDGAYAEYVKTASSALIRLPDNIPFDQGAAATDAVATPFHMISKRSGMKPGDTVAVFGLGGLGIHAVEIARMYGAGMIIGVDVDDYICERAKKLFGADEVINSRKIDAVAEIKRITGDGVDISLEVVGVPESQLQAVNCLRPGGRALMGGLGAAPVAMPNTGIFVRREWEVLGCYAFENLEIEKVLKLASAGRLDLSKTVTSHIKLEDISVGLQDLHQKKGYPIRIVAVQD</sequence>
<dbReference type="SMART" id="SM00829">
    <property type="entry name" value="PKS_ER"/>
    <property type="match status" value="1"/>
</dbReference>
<dbReference type="SUPFAM" id="SSF50129">
    <property type="entry name" value="GroES-like"/>
    <property type="match status" value="1"/>
</dbReference>
<dbReference type="KEGG" id="dwd:DSCW_20290"/>
<keyword evidence="1 4" id="KW-0479">Metal-binding</keyword>
<dbReference type="PANTHER" id="PTHR43401">
    <property type="entry name" value="L-THREONINE 3-DEHYDROGENASE"/>
    <property type="match status" value="1"/>
</dbReference>
<comment type="cofactor">
    <cofactor evidence="4">
        <name>Zn(2+)</name>
        <dbReference type="ChEBI" id="CHEBI:29105"/>
    </cofactor>
</comment>
<dbReference type="Pfam" id="PF08240">
    <property type="entry name" value="ADH_N"/>
    <property type="match status" value="1"/>
</dbReference>
<dbReference type="InterPro" id="IPR011032">
    <property type="entry name" value="GroES-like_sf"/>
</dbReference>
<dbReference type="CDD" id="cd08254">
    <property type="entry name" value="hydroxyacyl_CoA_DH"/>
    <property type="match status" value="1"/>
</dbReference>
<reference evidence="6 7" key="1">
    <citation type="submission" date="2019-11" db="EMBL/GenBank/DDBJ databases">
        <title>Comparative genomics of hydrocarbon-degrading Desulfosarcina strains.</title>
        <authorList>
            <person name="Watanabe M."/>
            <person name="Kojima H."/>
            <person name="Fukui M."/>
        </authorList>
    </citation>
    <scope>NUCLEOTIDE SEQUENCE [LARGE SCALE GENOMIC DNA]</scope>
    <source>
        <strain evidence="6 7">PP31</strain>
    </source>
</reference>
<dbReference type="Gene3D" id="3.90.180.10">
    <property type="entry name" value="Medium-chain alcohol dehydrogenases, catalytic domain"/>
    <property type="match status" value="1"/>
</dbReference>
<protein>
    <submittedName>
        <fullName evidence="6">Alcohol dehydrogenase</fullName>
    </submittedName>
</protein>
<proteinExistence type="inferred from homology"/>
<evidence type="ECO:0000256" key="2">
    <source>
        <dbReference type="ARBA" id="ARBA00022833"/>
    </source>
</evidence>
<dbReference type="GO" id="GO:0008270">
    <property type="term" value="F:zinc ion binding"/>
    <property type="evidence" value="ECO:0007669"/>
    <property type="project" value="InterPro"/>
</dbReference>
<evidence type="ECO:0000256" key="3">
    <source>
        <dbReference type="ARBA" id="ARBA00023002"/>
    </source>
</evidence>
<evidence type="ECO:0000256" key="4">
    <source>
        <dbReference type="RuleBase" id="RU361277"/>
    </source>
</evidence>
<dbReference type="PROSITE" id="PS00059">
    <property type="entry name" value="ADH_ZINC"/>
    <property type="match status" value="1"/>
</dbReference>
<dbReference type="SUPFAM" id="SSF51735">
    <property type="entry name" value="NAD(P)-binding Rossmann-fold domains"/>
    <property type="match status" value="1"/>
</dbReference>
<keyword evidence="3" id="KW-0560">Oxidoreductase</keyword>
<dbReference type="GO" id="GO:0016616">
    <property type="term" value="F:oxidoreductase activity, acting on the CH-OH group of donors, NAD or NADP as acceptor"/>
    <property type="evidence" value="ECO:0007669"/>
    <property type="project" value="UniProtKB-ARBA"/>
</dbReference>
<dbReference type="AlphaFoldDB" id="A0A5K7YXW6"/>
<organism evidence="6 7">
    <name type="scientific">Desulfosarcina widdelii</name>
    <dbReference type="NCBI Taxonomy" id="947919"/>
    <lineage>
        <taxon>Bacteria</taxon>
        <taxon>Pseudomonadati</taxon>
        <taxon>Thermodesulfobacteriota</taxon>
        <taxon>Desulfobacteria</taxon>
        <taxon>Desulfobacterales</taxon>
        <taxon>Desulfosarcinaceae</taxon>
        <taxon>Desulfosarcina</taxon>
    </lineage>
</organism>
<gene>
    <name evidence="6" type="primary">adhP_1</name>
    <name evidence="6" type="ORF">DSCW_20290</name>
</gene>
<dbReference type="PANTHER" id="PTHR43401:SF2">
    <property type="entry name" value="L-THREONINE 3-DEHYDROGENASE"/>
    <property type="match status" value="1"/>
</dbReference>
<dbReference type="InterPro" id="IPR050129">
    <property type="entry name" value="Zn_alcohol_dh"/>
</dbReference>
<name>A0A5K7YXW6_9BACT</name>
<dbReference type="InterPro" id="IPR013149">
    <property type="entry name" value="ADH-like_C"/>
</dbReference>
<keyword evidence="7" id="KW-1185">Reference proteome</keyword>
<keyword evidence="2 4" id="KW-0862">Zinc</keyword>